<dbReference type="PANTHER" id="PTHR18966">
    <property type="entry name" value="IONOTROPIC GLUTAMATE RECEPTOR"/>
    <property type="match status" value="1"/>
</dbReference>
<keyword evidence="9 16" id="KW-0675">Receptor</keyword>
<dbReference type="EMBL" id="ASGP02000002">
    <property type="protein sequence ID" value="KAH9521987.1"/>
    <property type="molecule type" value="Genomic_DNA"/>
</dbReference>
<keyword evidence="6" id="KW-0175">Coiled coil</keyword>
<keyword evidence="5" id="KW-1133">Transmembrane helix</keyword>
<reference evidence="16" key="3">
    <citation type="journal article" date="2021" name="World Allergy Organ. J.">
        <title>Chromosome-level assembly of Dermatophagoides farinae genome and transcriptome reveals two novel allergens Der f 37 and Der f 39.</title>
        <authorList>
            <person name="Chen J."/>
            <person name="Cai Z."/>
            <person name="Fan D."/>
            <person name="Hu J."/>
            <person name="Hou Y."/>
            <person name="He Y."/>
            <person name="Zhang Z."/>
            <person name="Zhao Z."/>
            <person name="Gao P."/>
            <person name="Hu W."/>
            <person name="Sun J."/>
            <person name="Li J."/>
            <person name="Ji K."/>
        </authorList>
    </citation>
    <scope>NUCLEOTIDE SEQUENCE</scope>
    <source>
        <strain evidence="16">JKM2019</strain>
    </source>
</reference>
<keyword evidence="11" id="KW-1071">Ligand-gated ion channel</keyword>
<feature type="domain" description="Ionotropic glutamate receptor C-terminal" evidence="14">
    <location>
        <begin position="43"/>
        <end position="290"/>
    </location>
</feature>
<dbReference type="InterPro" id="IPR001320">
    <property type="entry name" value="Iontro_rcpt_C"/>
</dbReference>
<dbReference type="SUPFAM" id="SSF53850">
    <property type="entry name" value="Periplasmic binding protein-like II"/>
    <property type="match status" value="1"/>
</dbReference>
<evidence type="ECO:0000256" key="11">
    <source>
        <dbReference type="ARBA" id="ARBA00023286"/>
    </source>
</evidence>
<feature type="domain" description="Solute-binding protein family 3/N-terminal" evidence="13">
    <location>
        <begin position="43"/>
        <end position="291"/>
    </location>
</feature>
<dbReference type="FunFam" id="3.40.190.10:FF:000078">
    <property type="entry name" value="glutamate receptor ionotropic, NMDA 3B"/>
    <property type="match status" value="1"/>
</dbReference>
<evidence type="ECO:0000313" key="18">
    <source>
        <dbReference type="Proteomes" id="UP000790347"/>
    </source>
</evidence>
<evidence type="ECO:0000256" key="12">
    <source>
        <dbReference type="ARBA" id="ARBA00023303"/>
    </source>
</evidence>
<reference evidence="17" key="4">
    <citation type="journal article" date="2022" name="Res Sq">
        <title>Comparative Genomics Reveals Insights into the Divergent Evolution of Astigmatic Mites and Household Pest Adaptations.</title>
        <authorList>
            <person name="Xiong Q."/>
            <person name="Wan A.T.-Y."/>
            <person name="Liu X.-Y."/>
            <person name="Fung C.S.-H."/>
            <person name="Xiao X."/>
            <person name="Malainual N."/>
            <person name="Hou J."/>
            <person name="Wang L."/>
            <person name="Wang M."/>
            <person name="Yang K."/>
            <person name="Cui Y."/>
            <person name="Leung E."/>
            <person name="Nong W."/>
            <person name="Shin S.-K."/>
            <person name="Au S."/>
            <person name="Jeong K.Y."/>
            <person name="Chew F.T."/>
            <person name="Hui J."/>
            <person name="Leung T.F."/>
            <person name="Tungtrongchitr A."/>
            <person name="Zhong N."/>
            <person name="Liu Z."/>
            <person name="Tsui S."/>
        </authorList>
    </citation>
    <scope>NUCLEOTIDE SEQUENCE</scope>
    <source>
        <strain evidence="17">Derf</strain>
        <tissue evidence="17">Whole organism</tissue>
    </source>
</reference>
<keyword evidence="3" id="KW-0813">Transport</keyword>
<evidence type="ECO:0000259" key="14">
    <source>
        <dbReference type="SMART" id="SM00079"/>
    </source>
</evidence>
<evidence type="ECO:0000259" key="15">
    <source>
        <dbReference type="SMART" id="SM00918"/>
    </source>
</evidence>
<reference evidence="16" key="2">
    <citation type="submission" date="2020-06" db="EMBL/GenBank/DDBJ databases">
        <authorList>
            <person name="Ji K."/>
            <person name="Li J."/>
        </authorList>
    </citation>
    <scope>NUCLEOTIDE SEQUENCE</scope>
    <source>
        <strain evidence="16">JKM2019</strain>
        <tissue evidence="16">Whole body</tissue>
    </source>
</reference>
<dbReference type="InterPro" id="IPR019594">
    <property type="entry name" value="Glu/Gly-bd"/>
</dbReference>
<dbReference type="AlphaFoldDB" id="A0A922I5P1"/>
<name>A0A922I5P1_DERFA</name>
<evidence type="ECO:0000256" key="3">
    <source>
        <dbReference type="ARBA" id="ARBA00022448"/>
    </source>
</evidence>
<evidence type="ECO:0000256" key="5">
    <source>
        <dbReference type="ARBA" id="ARBA00022989"/>
    </source>
</evidence>
<protein>
    <submittedName>
        <fullName evidence="16">Glutamate receptor 1-like protein</fullName>
    </submittedName>
</protein>
<keyword evidence="10" id="KW-0325">Glycoprotein</keyword>
<keyword evidence="8" id="KW-0472">Membrane</keyword>
<dbReference type="Proteomes" id="UP000790347">
    <property type="component" value="Unassembled WGS sequence"/>
</dbReference>
<accession>A0A922I5P1</accession>
<evidence type="ECO:0000256" key="2">
    <source>
        <dbReference type="ARBA" id="ARBA00008685"/>
    </source>
</evidence>
<evidence type="ECO:0000313" key="17">
    <source>
        <dbReference type="EMBL" id="KAH9521987.1"/>
    </source>
</evidence>
<dbReference type="SMART" id="SM00079">
    <property type="entry name" value="PBPe"/>
    <property type="match status" value="1"/>
</dbReference>
<dbReference type="Pfam" id="PF10613">
    <property type="entry name" value="Lig_chan-Glu_bd"/>
    <property type="match status" value="1"/>
</dbReference>
<dbReference type="EMBL" id="SDOV01000007">
    <property type="protein sequence ID" value="KAH7639404.1"/>
    <property type="molecule type" value="Genomic_DNA"/>
</dbReference>
<evidence type="ECO:0000256" key="6">
    <source>
        <dbReference type="ARBA" id="ARBA00023054"/>
    </source>
</evidence>
<keyword evidence="18" id="KW-1185">Reference proteome</keyword>
<evidence type="ECO:0000256" key="7">
    <source>
        <dbReference type="ARBA" id="ARBA00023065"/>
    </source>
</evidence>
<dbReference type="InterPro" id="IPR015683">
    <property type="entry name" value="Ionotropic_Glu_rcpt"/>
</dbReference>
<comment type="subcellular location">
    <subcellularLocation>
        <location evidence="1">Membrane</location>
        <topology evidence="1">Multi-pass membrane protein</topology>
    </subcellularLocation>
</comment>
<evidence type="ECO:0000259" key="13">
    <source>
        <dbReference type="SMART" id="SM00062"/>
    </source>
</evidence>
<evidence type="ECO:0000256" key="10">
    <source>
        <dbReference type="ARBA" id="ARBA00023180"/>
    </source>
</evidence>
<evidence type="ECO:0000256" key="4">
    <source>
        <dbReference type="ARBA" id="ARBA00022692"/>
    </source>
</evidence>
<sequence length="323" mass="37488">MIKSIQTFNWPFLLLIILAILLINPFYLTSSSSSSSSSLVSARILAGVTIESAPFINVENNKFTGFCVDLMNLIEEFTGLNYSLYLVADGTYGFGNEHTGKVSGLIGDVYLKKADFAIADMTVTEKRKQYVNFTEPFLRFSFSALARRSLVKNLQTMDDLAIKSDLAIGTFMNGKTMINMQLVRDKIRNVQWLYDQLLRNKTNLVTRLDEAMYKIYHERYAFIQEEPKNLYLASKDCSLKMLNDQNLYVPGEYAIAFRHDSPYIQKFNNAIKFIKYKGYLKRLIRKHFYNAQCMNSAYSQHWQQQYFYQLIISVSLTLYWTIH</sequence>
<evidence type="ECO:0000256" key="1">
    <source>
        <dbReference type="ARBA" id="ARBA00004141"/>
    </source>
</evidence>
<dbReference type="GO" id="GO:0015276">
    <property type="term" value="F:ligand-gated monoatomic ion channel activity"/>
    <property type="evidence" value="ECO:0007669"/>
    <property type="project" value="InterPro"/>
</dbReference>
<keyword evidence="12" id="KW-0407">Ion channel</keyword>
<dbReference type="SMART" id="SM00062">
    <property type="entry name" value="PBPb"/>
    <property type="match status" value="1"/>
</dbReference>
<dbReference type="Gene3D" id="3.40.190.10">
    <property type="entry name" value="Periplasmic binding protein-like II"/>
    <property type="match status" value="2"/>
</dbReference>
<comment type="caution">
    <text evidence="17">The sequence shown here is derived from an EMBL/GenBank/DDBJ whole genome shotgun (WGS) entry which is preliminary data.</text>
</comment>
<keyword evidence="4" id="KW-0812">Transmembrane</keyword>
<evidence type="ECO:0000256" key="9">
    <source>
        <dbReference type="ARBA" id="ARBA00023170"/>
    </source>
</evidence>
<dbReference type="GO" id="GO:0005886">
    <property type="term" value="C:plasma membrane"/>
    <property type="evidence" value="ECO:0007669"/>
    <property type="project" value="UniProtKB-ARBA"/>
</dbReference>
<dbReference type="Proteomes" id="UP000828236">
    <property type="component" value="Unassembled WGS sequence"/>
</dbReference>
<dbReference type="SMART" id="SM00918">
    <property type="entry name" value="Lig_chan-Glu_bd"/>
    <property type="match status" value="1"/>
</dbReference>
<dbReference type="OrthoDB" id="5984008at2759"/>
<reference evidence="17" key="1">
    <citation type="submission" date="2013-05" db="EMBL/GenBank/DDBJ databases">
        <authorList>
            <person name="Yim A.K.Y."/>
            <person name="Chan T.F."/>
            <person name="Ji K.M."/>
            <person name="Liu X.Y."/>
            <person name="Zhou J.W."/>
            <person name="Li R.Q."/>
            <person name="Yang K.Y."/>
            <person name="Li J."/>
            <person name="Li M."/>
            <person name="Law P.T.W."/>
            <person name="Wu Y.L."/>
            <person name="Cai Z.L."/>
            <person name="Qin H."/>
            <person name="Bao Y."/>
            <person name="Leung R.K.K."/>
            <person name="Ng P.K.S."/>
            <person name="Zou J."/>
            <person name="Zhong X.J."/>
            <person name="Ran P.X."/>
            <person name="Zhong N.S."/>
            <person name="Liu Z.G."/>
            <person name="Tsui S.K.W."/>
        </authorList>
    </citation>
    <scope>NUCLEOTIDE SEQUENCE</scope>
    <source>
        <strain evidence="17">Derf</strain>
        <tissue evidence="17">Whole organism</tissue>
    </source>
</reference>
<gene>
    <name evidence="17" type="ORF">DERF_005591</name>
    <name evidence="16" type="ORF">HUG17_3437</name>
</gene>
<keyword evidence="7" id="KW-0406">Ion transport</keyword>
<evidence type="ECO:0000313" key="16">
    <source>
        <dbReference type="EMBL" id="KAH7639404.1"/>
    </source>
</evidence>
<evidence type="ECO:0000256" key="8">
    <source>
        <dbReference type="ARBA" id="ARBA00023136"/>
    </source>
</evidence>
<dbReference type="GO" id="GO:0043226">
    <property type="term" value="C:organelle"/>
    <property type="evidence" value="ECO:0007669"/>
    <property type="project" value="UniProtKB-ARBA"/>
</dbReference>
<feature type="domain" description="Ionotropic glutamate receptor L-glutamate and glycine-binding" evidence="15">
    <location>
        <begin position="54"/>
        <end position="111"/>
    </location>
</feature>
<dbReference type="InterPro" id="IPR001638">
    <property type="entry name" value="Solute-binding_3/MltF_N"/>
</dbReference>
<organism evidence="17 18">
    <name type="scientific">Dermatophagoides farinae</name>
    <name type="common">American house dust mite</name>
    <dbReference type="NCBI Taxonomy" id="6954"/>
    <lineage>
        <taxon>Eukaryota</taxon>
        <taxon>Metazoa</taxon>
        <taxon>Ecdysozoa</taxon>
        <taxon>Arthropoda</taxon>
        <taxon>Chelicerata</taxon>
        <taxon>Arachnida</taxon>
        <taxon>Acari</taxon>
        <taxon>Acariformes</taxon>
        <taxon>Sarcoptiformes</taxon>
        <taxon>Astigmata</taxon>
        <taxon>Psoroptidia</taxon>
        <taxon>Analgoidea</taxon>
        <taxon>Pyroglyphidae</taxon>
        <taxon>Dermatophagoidinae</taxon>
        <taxon>Dermatophagoides</taxon>
    </lineage>
</organism>
<proteinExistence type="inferred from homology"/>
<comment type="similarity">
    <text evidence="2">Belongs to the glutamate-gated ion channel (TC 1.A.10.1) family.</text>
</comment>